<sequence>MEVMLSILVGAVMILVHNLWKRWSVALEDMKLPPGPRKLPIIGNLHQLNKGGELIHVALAKLAQEHGKMMTIWFGGGQPSIVVSHHEVAWEVLVSKAADYSSRTLPYMSKFTSADWQTLATSNLGPFWQTLRKGLQTTTLNPHTISAQVQLQEKDITSMILSFKEEACLNDGIVEPLIPLRRTTVQLIGRFCFGPEFKNNEFVKEMDSVIEDTIRLTGVGRLIDIFEFIRYIPCLNLPFKEAYKVKQRIEGLIRPYIDHHKSTKSPCHSCYLHFLLSQDDFGEGVIIFNLFELFLLSVDSTSNATAWALAFLIHDEKIQQKVYEEVREIGHREIVTIEEVSKLKYVNAVVKETIRMKPIAPLAVPHQAVRDSKLMGTKVKKGTPVLVNLYAMHYDPSVWVEPSRFMPERFLVGHPNNDNGSGGGGGGEDHMGAMERSLIPFGAGRRICAGMEVAKLQVALTVANLVNSFQWSSVVEGQLPDLTEDLTFILRMKTPLAARIVPRH</sequence>
<dbReference type="GO" id="GO:0020037">
    <property type="term" value="F:heme binding"/>
    <property type="evidence" value="ECO:0007669"/>
    <property type="project" value="InterPro"/>
</dbReference>
<keyword evidence="4" id="KW-1185">Reference proteome</keyword>
<feature type="binding site" description="axial binding residue" evidence="1">
    <location>
        <position position="448"/>
    </location>
    <ligand>
        <name>heme</name>
        <dbReference type="ChEBI" id="CHEBI:30413"/>
    </ligand>
    <ligandPart>
        <name>Fe</name>
        <dbReference type="ChEBI" id="CHEBI:18248"/>
    </ligandPart>
</feature>
<keyword evidence="2" id="KW-0560">Oxidoreductase</keyword>
<dbReference type="Proteomes" id="UP000195402">
    <property type="component" value="Unassembled WGS sequence"/>
</dbReference>
<dbReference type="STRING" id="56857.A0A200QIZ5"/>
<dbReference type="InterPro" id="IPR002401">
    <property type="entry name" value="Cyt_P450_E_grp-I"/>
</dbReference>
<dbReference type="OrthoDB" id="1853094at2759"/>
<evidence type="ECO:0000256" key="2">
    <source>
        <dbReference type="RuleBase" id="RU000461"/>
    </source>
</evidence>
<evidence type="ECO:0000256" key="1">
    <source>
        <dbReference type="PIRSR" id="PIRSR602401-1"/>
    </source>
</evidence>
<dbReference type="InterPro" id="IPR017972">
    <property type="entry name" value="Cyt_P450_CS"/>
</dbReference>
<dbReference type="Pfam" id="PF00067">
    <property type="entry name" value="p450"/>
    <property type="match status" value="1"/>
</dbReference>
<dbReference type="PROSITE" id="PS00086">
    <property type="entry name" value="CYTOCHROME_P450"/>
    <property type="match status" value="1"/>
</dbReference>
<comment type="cofactor">
    <cofactor evidence="1">
        <name>heme</name>
        <dbReference type="ChEBI" id="CHEBI:30413"/>
    </cofactor>
</comment>
<dbReference type="PANTHER" id="PTHR24281">
    <property type="entry name" value="STEROID 21-HYDROXYLASE-RELATED"/>
    <property type="match status" value="1"/>
</dbReference>
<keyword evidence="1 2" id="KW-0479">Metal-binding</keyword>
<dbReference type="EMBL" id="MVGT01001902">
    <property type="protein sequence ID" value="OVA10470.1"/>
    <property type="molecule type" value="Genomic_DNA"/>
</dbReference>
<organism evidence="3 4">
    <name type="scientific">Macleaya cordata</name>
    <name type="common">Five-seeded plume-poppy</name>
    <name type="synonym">Bocconia cordata</name>
    <dbReference type="NCBI Taxonomy" id="56857"/>
    <lineage>
        <taxon>Eukaryota</taxon>
        <taxon>Viridiplantae</taxon>
        <taxon>Streptophyta</taxon>
        <taxon>Embryophyta</taxon>
        <taxon>Tracheophyta</taxon>
        <taxon>Spermatophyta</taxon>
        <taxon>Magnoliopsida</taxon>
        <taxon>Ranunculales</taxon>
        <taxon>Papaveraceae</taxon>
        <taxon>Papaveroideae</taxon>
        <taxon>Macleaya</taxon>
    </lineage>
</organism>
<dbReference type="SUPFAM" id="SSF48264">
    <property type="entry name" value="Cytochrome P450"/>
    <property type="match status" value="1"/>
</dbReference>
<dbReference type="AlphaFoldDB" id="A0A200QIZ5"/>
<dbReference type="GO" id="GO:0033075">
    <property type="term" value="P:isoquinoline alkaloid biosynthetic process"/>
    <property type="evidence" value="ECO:0007669"/>
    <property type="project" value="UniProtKB-ARBA"/>
</dbReference>
<comment type="caution">
    <text evidence="3">The sequence shown here is derived from an EMBL/GenBank/DDBJ whole genome shotgun (WGS) entry which is preliminary data.</text>
</comment>
<evidence type="ECO:0000313" key="4">
    <source>
        <dbReference type="Proteomes" id="UP000195402"/>
    </source>
</evidence>
<dbReference type="GO" id="GO:0016705">
    <property type="term" value="F:oxidoreductase activity, acting on paired donors, with incorporation or reduction of molecular oxygen"/>
    <property type="evidence" value="ECO:0007669"/>
    <property type="project" value="InterPro"/>
</dbReference>
<dbReference type="InterPro" id="IPR036396">
    <property type="entry name" value="Cyt_P450_sf"/>
</dbReference>
<reference evidence="3 4" key="1">
    <citation type="journal article" date="2017" name="Mol. Plant">
        <title>The Genome of Medicinal Plant Macleaya cordata Provides New Insights into Benzylisoquinoline Alkaloids Metabolism.</title>
        <authorList>
            <person name="Liu X."/>
            <person name="Liu Y."/>
            <person name="Huang P."/>
            <person name="Ma Y."/>
            <person name="Qing Z."/>
            <person name="Tang Q."/>
            <person name="Cao H."/>
            <person name="Cheng P."/>
            <person name="Zheng Y."/>
            <person name="Yuan Z."/>
            <person name="Zhou Y."/>
            <person name="Liu J."/>
            <person name="Tang Z."/>
            <person name="Zhuo Y."/>
            <person name="Zhang Y."/>
            <person name="Yu L."/>
            <person name="Huang J."/>
            <person name="Yang P."/>
            <person name="Peng Q."/>
            <person name="Zhang J."/>
            <person name="Jiang W."/>
            <person name="Zhang Z."/>
            <person name="Lin K."/>
            <person name="Ro D.K."/>
            <person name="Chen X."/>
            <person name="Xiong X."/>
            <person name="Shang Y."/>
            <person name="Huang S."/>
            <person name="Zeng J."/>
        </authorList>
    </citation>
    <scope>NUCLEOTIDE SEQUENCE [LARGE SCALE GENOMIC DNA]</scope>
    <source>
        <strain evidence="4">cv. BLH2017</strain>
        <tissue evidence="3">Root</tissue>
    </source>
</reference>
<dbReference type="PRINTS" id="PR00385">
    <property type="entry name" value="P450"/>
</dbReference>
<dbReference type="InterPro" id="IPR001128">
    <property type="entry name" value="Cyt_P450"/>
</dbReference>
<name>A0A200QIZ5_MACCD</name>
<gene>
    <name evidence="3" type="ORF">BVC80_8983g48</name>
</gene>
<dbReference type="Gene3D" id="1.10.630.10">
    <property type="entry name" value="Cytochrome P450"/>
    <property type="match status" value="1"/>
</dbReference>
<comment type="similarity">
    <text evidence="2">Belongs to the cytochrome P450 family.</text>
</comment>
<keyword evidence="1 2" id="KW-0408">Iron</keyword>
<dbReference type="GO" id="GO:0004497">
    <property type="term" value="F:monooxygenase activity"/>
    <property type="evidence" value="ECO:0007669"/>
    <property type="project" value="UniProtKB-KW"/>
</dbReference>
<dbReference type="GO" id="GO:0005506">
    <property type="term" value="F:iron ion binding"/>
    <property type="evidence" value="ECO:0007669"/>
    <property type="project" value="InterPro"/>
</dbReference>
<proteinExistence type="inferred from homology"/>
<dbReference type="InParanoid" id="A0A200QIZ5"/>
<dbReference type="PRINTS" id="PR00463">
    <property type="entry name" value="EP450I"/>
</dbReference>
<protein>
    <submittedName>
        <fullName evidence="3">Cytochrome P450</fullName>
    </submittedName>
</protein>
<keyword evidence="1 2" id="KW-0349">Heme</keyword>
<keyword evidence="2" id="KW-0503">Monooxygenase</keyword>
<accession>A0A200QIZ5</accession>
<evidence type="ECO:0000313" key="3">
    <source>
        <dbReference type="EMBL" id="OVA10470.1"/>
    </source>
</evidence>
<dbReference type="OMA" id="NMCFDMW"/>